<sequence length="19" mass="2085">MQAGDTFIREGTMKSGRLS</sequence>
<dbReference type="AlphaFoldDB" id="A0A833TI46"/>
<dbReference type="Proteomes" id="UP000602510">
    <property type="component" value="Unassembled WGS sequence"/>
</dbReference>
<gene>
    <name evidence="1" type="ORF">GN244_ATG04068</name>
    <name evidence="2" type="ORF">GN958_ATG20078</name>
</gene>
<keyword evidence="3" id="KW-1185">Reference proteome</keyword>
<evidence type="ECO:0000313" key="1">
    <source>
        <dbReference type="EMBL" id="KAF4043754.1"/>
    </source>
</evidence>
<dbReference type="EMBL" id="JAACNO010002806">
    <property type="protein sequence ID" value="KAF4130735.1"/>
    <property type="molecule type" value="Genomic_DNA"/>
</dbReference>
<protein>
    <submittedName>
        <fullName evidence="1">Uncharacterized protein</fullName>
    </submittedName>
</protein>
<reference evidence="1" key="1">
    <citation type="submission" date="2020-04" db="EMBL/GenBank/DDBJ databases">
        <title>Hybrid Assembly of Korean Phytophthora infestans isolates.</title>
        <authorList>
            <person name="Prokchorchik M."/>
            <person name="Lee Y."/>
            <person name="Seo J."/>
            <person name="Cho J.-H."/>
            <person name="Park Y.-E."/>
            <person name="Jang D.-C."/>
            <person name="Im J.-S."/>
            <person name="Choi J.-G."/>
            <person name="Park H.-J."/>
            <person name="Lee G.-B."/>
            <person name="Lee Y.-G."/>
            <person name="Hong S.-Y."/>
            <person name="Cho K."/>
            <person name="Sohn K.H."/>
        </authorList>
    </citation>
    <scope>NUCLEOTIDE SEQUENCE</scope>
    <source>
        <strain evidence="1">KR_1_A1</strain>
        <strain evidence="2">KR_2_A2</strain>
    </source>
</reference>
<evidence type="ECO:0000313" key="3">
    <source>
        <dbReference type="Proteomes" id="UP000602510"/>
    </source>
</evidence>
<organism evidence="1 3">
    <name type="scientific">Phytophthora infestans</name>
    <name type="common">Potato late blight agent</name>
    <name type="synonym">Botrytis infestans</name>
    <dbReference type="NCBI Taxonomy" id="4787"/>
    <lineage>
        <taxon>Eukaryota</taxon>
        <taxon>Sar</taxon>
        <taxon>Stramenopiles</taxon>
        <taxon>Oomycota</taxon>
        <taxon>Peronosporomycetes</taxon>
        <taxon>Peronosporales</taxon>
        <taxon>Peronosporaceae</taxon>
        <taxon>Phytophthora</taxon>
    </lineage>
</organism>
<accession>A0A833TI46</accession>
<dbReference type="EMBL" id="WSZM01000080">
    <property type="protein sequence ID" value="KAF4043754.1"/>
    <property type="molecule type" value="Genomic_DNA"/>
</dbReference>
<name>A0A833TI46_PHYIN</name>
<comment type="caution">
    <text evidence="1">The sequence shown here is derived from an EMBL/GenBank/DDBJ whole genome shotgun (WGS) entry which is preliminary data.</text>
</comment>
<proteinExistence type="predicted"/>
<dbReference type="Proteomes" id="UP000704712">
    <property type="component" value="Unassembled WGS sequence"/>
</dbReference>
<evidence type="ECO:0000313" key="2">
    <source>
        <dbReference type="EMBL" id="KAF4130735.1"/>
    </source>
</evidence>